<feature type="transmembrane region" description="Helical" evidence="1">
    <location>
        <begin position="41"/>
        <end position="63"/>
    </location>
</feature>
<feature type="transmembrane region" description="Helical" evidence="1">
    <location>
        <begin position="165"/>
        <end position="190"/>
    </location>
</feature>
<sequence>MTNTFSFSINKVWLYQALLGMAAFITVCVLQPFVFLPSLGGIGYTISFAPLVIVPIALSLITIDQKHILQRIAMIFHFPAAICAVVSMCVNTGSTSAMLALPWLMQNLIIAVYGIVFFLTVCDREKPLFQQLPGVSVLMGCLYIPIAGVWLVSSNMGITFGFRSTIVLLTAAHFHYAGFALSVLAGLGGFAVDKNKRFVHKLYYTTGWVVVFCPVFVAMGIIFSPLLEMVAACTLAVAIIIFSATTAFGFSCRTWLSKIFFITAFLAMIATMALAATYAMSEYYDWHVISISTMAITHGVANAFGFTFLSLCAWLIEIKNKRSNNQ</sequence>
<reference evidence="2 3" key="1">
    <citation type="submission" date="2019-08" db="EMBL/GenBank/DDBJ databases">
        <title>Complete genome sequence of Candidatus Uab amorphum.</title>
        <authorList>
            <person name="Shiratori T."/>
            <person name="Suzuki S."/>
            <person name="Kakizawa Y."/>
            <person name="Ishida K."/>
        </authorList>
    </citation>
    <scope>NUCLEOTIDE SEQUENCE [LARGE SCALE GENOMIC DNA]</scope>
    <source>
        <strain evidence="2 3">SRT547</strain>
    </source>
</reference>
<evidence type="ECO:0000256" key="1">
    <source>
        <dbReference type="SAM" id="Phobius"/>
    </source>
</evidence>
<proteinExistence type="predicted"/>
<feature type="transmembrane region" description="Helical" evidence="1">
    <location>
        <begin position="100"/>
        <end position="122"/>
    </location>
</feature>
<dbReference type="AlphaFoldDB" id="A0A5S9IJ90"/>
<organism evidence="2 3">
    <name type="scientific">Uabimicrobium amorphum</name>
    <dbReference type="NCBI Taxonomy" id="2596890"/>
    <lineage>
        <taxon>Bacteria</taxon>
        <taxon>Pseudomonadati</taxon>
        <taxon>Planctomycetota</taxon>
        <taxon>Candidatus Uabimicrobiia</taxon>
        <taxon>Candidatus Uabimicrobiales</taxon>
        <taxon>Candidatus Uabimicrobiaceae</taxon>
        <taxon>Candidatus Uabimicrobium</taxon>
    </lineage>
</organism>
<protein>
    <submittedName>
        <fullName evidence="2">Putative membrane protein YndJ</fullName>
    </submittedName>
</protein>
<keyword evidence="1" id="KW-0472">Membrane</keyword>
<accession>A0A5S9IJ90</accession>
<evidence type="ECO:0000313" key="3">
    <source>
        <dbReference type="Proteomes" id="UP000326354"/>
    </source>
</evidence>
<dbReference type="RefSeq" id="WP_173013153.1">
    <property type="nucleotide sequence ID" value="NZ_AP019860.1"/>
</dbReference>
<feature type="transmembrane region" description="Helical" evidence="1">
    <location>
        <begin position="286"/>
        <end position="316"/>
    </location>
</feature>
<feature type="transmembrane region" description="Helical" evidence="1">
    <location>
        <begin position="12"/>
        <end position="35"/>
    </location>
</feature>
<gene>
    <name evidence="2" type="ORF">UABAM_01196</name>
</gene>
<feature type="transmembrane region" description="Helical" evidence="1">
    <location>
        <begin position="202"/>
        <end position="223"/>
    </location>
</feature>
<feature type="transmembrane region" description="Helical" evidence="1">
    <location>
        <begin position="134"/>
        <end position="153"/>
    </location>
</feature>
<dbReference type="EMBL" id="AP019860">
    <property type="protein sequence ID" value="BBM82853.1"/>
    <property type="molecule type" value="Genomic_DNA"/>
</dbReference>
<keyword evidence="1" id="KW-0812">Transmembrane</keyword>
<keyword evidence="3" id="KW-1185">Reference proteome</keyword>
<dbReference type="KEGG" id="uam:UABAM_01196"/>
<feature type="transmembrane region" description="Helical" evidence="1">
    <location>
        <begin position="75"/>
        <end position="94"/>
    </location>
</feature>
<dbReference type="Pfam" id="PF14158">
    <property type="entry name" value="YndJ"/>
    <property type="match status" value="1"/>
</dbReference>
<name>A0A5S9IJ90_UABAM</name>
<keyword evidence="1" id="KW-1133">Transmembrane helix</keyword>
<evidence type="ECO:0000313" key="2">
    <source>
        <dbReference type="EMBL" id="BBM82853.1"/>
    </source>
</evidence>
<dbReference type="InterPro" id="IPR025450">
    <property type="entry name" value="YndJ-like"/>
</dbReference>
<feature type="transmembrane region" description="Helical" evidence="1">
    <location>
        <begin position="229"/>
        <end position="252"/>
    </location>
</feature>
<feature type="transmembrane region" description="Helical" evidence="1">
    <location>
        <begin position="259"/>
        <end position="280"/>
    </location>
</feature>
<dbReference type="Proteomes" id="UP000326354">
    <property type="component" value="Chromosome"/>
</dbReference>